<dbReference type="EMBL" id="JAMSHJ010000001">
    <property type="protein sequence ID" value="KAI5448065.1"/>
    <property type="molecule type" value="Genomic_DNA"/>
</dbReference>
<comment type="caution">
    <text evidence="2">The sequence shown here is derived from an EMBL/GenBank/DDBJ whole genome shotgun (WGS) entry which is preliminary data.</text>
</comment>
<gene>
    <name evidence="2" type="ORF">KIW84_015481</name>
</gene>
<dbReference type="Gramene" id="Psat01G0548100-T1">
    <property type="protein sequence ID" value="KAI5448065.1"/>
    <property type="gene ID" value="KIW84_015481"/>
</dbReference>
<protein>
    <submittedName>
        <fullName evidence="2">Uncharacterized protein</fullName>
    </submittedName>
</protein>
<name>A0A9D5H0G9_PEA</name>
<dbReference type="PANTHER" id="PTHR33018:SF31">
    <property type="entry name" value="TRANSPOSASE, PTTA_EN_SPM, PLANT"/>
    <property type="match status" value="1"/>
</dbReference>
<evidence type="ECO:0000256" key="1">
    <source>
        <dbReference type="SAM" id="MobiDB-lite"/>
    </source>
</evidence>
<evidence type="ECO:0000313" key="3">
    <source>
        <dbReference type="Proteomes" id="UP001058974"/>
    </source>
</evidence>
<dbReference type="AlphaFoldDB" id="A0A9D5H0G9"/>
<proteinExistence type="predicted"/>
<feature type="region of interest" description="Disordered" evidence="1">
    <location>
        <begin position="194"/>
        <end position="229"/>
    </location>
</feature>
<dbReference type="PANTHER" id="PTHR33018">
    <property type="entry name" value="OS10G0338966 PROTEIN-RELATED"/>
    <property type="match status" value="1"/>
</dbReference>
<accession>A0A9D5H0G9</accession>
<dbReference type="Proteomes" id="UP001058974">
    <property type="component" value="Chromosome 1"/>
</dbReference>
<keyword evidence="3" id="KW-1185">Reference proteome</keyword>
<sequence length="229" mass="27137">MILDVFQKAYVIGDERYDFVIKEAVKLLRAFKVKLRSKYLKDKDGNINKKPPEKYSYITQEQWDIFVTKCMSDDFQKQKSNEERIPCFQLWKVARVNKDGDIDNDNVQKIVDKCEVLTQSLTEEERGEDFGRNDILFQALDLPEYSGCVKSYGFGVNAKNIFPRQALPTQEHLDNIYHMLNTLTKRLETLESENLEREKKERPQADEIIERHESEKMVERQQTKEVERM</sequence>
<organism evidence="2 3">
    <name type="scientific">Pisum sativum</name>
    <name type="common">Garden pea</name>
    <name type="synonym">Lathyrus oleraceus</name>
    <dbReference type="NCBI Taxonomy" id="3888"/>
    <lineage>
        <taxon>Eukaryota</taxon>
        <taxon>Viridiplantae</taxon>
        <taxon>Streptophyta</taxon>
        <taxon>Embryophyta</taxon>
        <taxon>Tracheophyta</taxon>
        <taxon>Spermatophyta</taxon>
        <taxon>Magnoliopsida</taxon>
        <taxon>eudicotyledons</taxon>
        <taxon>Gunneridae</taxon>
        <taxon>Pentapetalae</taxon>
        <taxon>rosids</taxon>
        <taxon>fabids</taxon>
        <taxon>Fabales</taxon>
        <taxon>Fabaceae</taxon>
        <taxon>Papilionoideae</taxon>
        <taxon>50 kb inversion clade</taxon>
        <taxon>NPAAA clade</taxon>
        <taxon>Hologalegina</taxon>
        <taxon>IRL clade</taxon>
        <taxon>Fabeae</taxon>
        <taxon>Lathyrus</taxon>
    </lineage>
</organism>
<reference evidence="2 3" key="1">
    <citation type="journal article" date="2022" name="Nat. Genet.">
        <title>Improved pea reference genome and pan-genome highlight genomic features and evolutionary characteristics.</title>
        <authorList>
            <person name="Yang T."/>
            <person name="Liu R."/>
            <person name="Luo Y."/>
            <person name="Hu S."/>
            <person name="Wang D."/>
            <person name="Wang C."/>
            <person name="Pandey M.K."/>
            <person name="Ge S."/>
            <person name="Xu Q."/>
            <person name="Li N."/>
            <person name="Li G."/>
            <person name="Huang Y."/>
            <person name="Saxena R.K."/>
            <person name="Ji Y."/>
            <person name="Li M."/>
            <person name="Yan X."/>
            <person name="He Y."/>
            <person name="Liu Y."/>
            <person name="Wang X."/>
            <person name="Xiang C."/>
            <person name="Varshney R.K."/>
            <person name="Ding H."/>
            <person name="Gao S."/>
            <person name="Zong X."/>
        </authorList>
    </citation>
    <scope>NUCLEOTIDE SEQUENCE [LARGE SCALE GENOMIC DNA]</scope>
    <source>
        <strain evidence="2 3">cv. Zhongwan 6</strain>
    </source>
</reference>
<evidence type="ECO:0000313" key="2">
    <source>
        <dbReference type="EMBL" id="KAI5448065.1"/>
    </source>
</evidence>